<evidence type="ECO:0000313" key="2">
    <source>
        <dbReference type="Proteomes" id="UP000653275"/>
    </source>
</evidence>
<name>A0AAP2F0N2_LELAM</name>
<evidence type="ECO:0000313" key="1">
    <source>
        <dbReference type="EMBL" id="MBL5936043.1"/>
    </source>
</evidence>
<gene>
    <name evidence="1" type="ORF">I7V27_16510</name>
</gene>
<organism evidence="1 2">
    <name type="scientific">Lelliottia amnigena</name>
    <name type="common">Enterobacter amnigenus</name>
    <dbReference type="NCBI Taxonomy" id="61646"/>
    <lineage>
        <taxon>Bacteria</taxon>
        <taxon>Pseudomonadati</taxon>
        <taxon>Pseudomonadota</taxon>
        <taxon>Gammaproteobacteria</taxon>
        <taxon>Enterobacterales</taxon>
        <taxon>Enterobacteriaceae</taxon>
        <taxon>Lelliottia</taxon>
    </lineage>
</organism>
<proteinExistence type="predicted"/>
<sequence>MIHESYYWKDDLLKLSRKLESRLLQSRWGERNLYTIEKEIFIGFYSVRKLIESKKISDSIKSKLYDIKEFPHNGNKGSVADPYRIEDYLLTQEKIAKLSVATICNQFIHSFHFIPYFHNGKNLAGFYFCSDHKSATSLYFISLIDIIDIFQIVGKNYPSTMHFFRSQKGKIITEIE</sequence>
<reference evidence="1" key="1">
    <citation type="submission" date="2020-12" db="EMBL/GenBank/DDBJ databases">
        <title>Draft genome sequence of Enterobacter spp., Lelliottia spp. and Serratia spp. isolated from drinking water reservoirs and lakes.</title>
        <authorList>
            <person name="Reitter C."/>
            <person name="Neuhaus K."/>
            <person name="Huegler M."/>
        </authorList>
    </citation>
    <scope>NUCLEOTIDE SEQUENCE</scope>
    <source>
        <strain evidence="1">TZW15</strain>
    </source>
</reference>
<dbReference type="AlphaFoldDB" id="A0AAP2F0N2"/>
<dbReference type="Proteomes" id="UP000653275">
    <property type="component" value="Unassembled WGS sequence"/>
</dbReference>
<protein>
    <submittedName>
        <fullName evidence="1">Uncharacterized protein</fullName>
    </submittedName>
</protein>
<dbReference type="RefSeq" id="WP_202666156.1">
    <property type="nucleotide sequence ID" value="NZ_JAENMR010000009.1"/>
</dbReference>
<comment type="caution">
    <text evidence="1">The sequence shown here is derived from an EMBL/GenBank/DDBJ whole genome shotgun (WGS) entry which is preliminary data.</text>
</comment>
<dbReference type="EMBL" id="JAENMS010000009">
    <property type="protein sequence ID" value="MBL5936043.1"/>
    <property type="molecule type" value="Genomic_DNA"/>
</dbReference>
<accession>A0AAP2F0N2</accession>